<dbReference type="SUPFAM" id="SSF51695">
    <property type="entry name" value="PLC-like phosphodiesterases"/>
    <property type="match status" value="1"/>
</dbReference>
<dbReference type="AlphaFoldDB" id="A0A2S7T978"/>
<accession>A0A2S7T978</accession>
<dbReference type="RefSeq" id="WP_105002154.1">
    <property type="nucleotide sequence ID" value="NZ_MQVX01000001.1"/>
</dbReference>
<evidence type="ECO:0000313" key="3">
    <source>
        <dbReference type="Proteomes" id="UP000239366"/>
    </source>
</evidence>
<reference evidence="3" key="1">
    <citation type="submission" date="2016-11" db="EMBL/GenBank/DDBJ databases">
        <title>Trade-off between light-utilization and light-protection in marine flavobacteria.</title>
        <authorList>
            <person name="Kumagai Y."/>
            <person name="Yoshizawa S."/>
            <person name="Kogure K."/>
        </authorList>
    </citation>
    <scope>NUCLEOTIDE SEQUENCE [LARGE SCALE GENOMIC DNA]</scope>
    <source>
        <strain evidence="3">SG-18</strain>
    </source>
</reference>
<name>A0A2S7T978_9FLAO</name>
<keyword evidence="3" id="KW-1185">Reference proteome</keyword>
<dbReference type="PROSITE" id="PS51257">
    <property type="entry name" value="PROKAR_LIPOPROTEIN"/>
    <property type="match status" value="1"/>
</dbReference>
<gene>
    <name evidence="2" type="ORF">BST99_12845</name>
</gene>
<dbReference type="Pfam" id="PF03009">
    <property type="entry name" value="GDPD"/>
    <property type="match status" value="1"/>
</dbReference>
<organism evidence="2 3">
    <name type="scientific">Aureicoccus marinus</name>
    <dbReference type="NCBI Taxonomy" id="754435"/>
    <lineage>
        <taxon>Bacteria</taxon>
        <taxon>Pseudomonadati</taxon>
        <taxon>Bacteroidota</taxon>
        <taxon>Flavobacteriia</taxon>
        <taxon>Flavobacteriales</taxon>
        <taxon>Flavobacteriaceae</taxon>
        <taxon>Aureicoccus</taxon>
    </lineage>
</organism>
<dbReference type="Proteomes" id="UP000239366">
    <property type="component" value="Unassembled WGS sequence"/>
</dbReference>
<dbReference type="GO" id="GO:0008081">
    <property type="term" value="F:phosphoric diester hydrolase activity"/>
    <property type="evidence" value="ECO:0007669"/>
    <property type="project" value="InterPro"/>
</dbReference>
<dbReference type="InterPro" id="IPR017946">
    <property type="entry name" value="PLC-like_Pdiesterase_TIM-brl"/>
</dbReference>
<dbReference type="PANTHER" id="PTHR46211:SF14">
    <property type="entry name" value="GLYCEROPHOSPHODIESTER PHOSPHODIESTERASE"/>
    <property type="match status" value="1"/>
</dbReference>
<dbReference type="OrthoDB" id="384721at2"/>
<dbReference type="GO" id="GO:0006629">
    <property type="term" value="P:lipid metabolic process"/>
    <property type="evidence" value="ECO:0007669"/>
    <property type="project" value="InterPro"/>
</dbReference>
<feature type="domain" description="GP-PDE" evidence="1">
    <location>
        <begin position="22"/>
        <end position="247"/>
    </location>
</feature>
<protein>
    <submittedName>
        <fullName evidence="2">Glycerophosphodiester phosphodiesterase</fullName>
    </submittedName>
</protein>
<evidence type="ECO:0000259" key="1">
    <source>
        <dbReference type="PROSITE" id="PS51704"/>
    </source>
</evidence>
<dbReference type="PROSITE" id="PS51704">
    <property type="entry name" value="GP_PDE"/>
    <property type="match status" value="1"/>
</dbReference>
<dbReference type="EMBL" id="MQVX01000001">
    <property type="protein sequence ID" value="PQJ16482.1"/>
    <property type="molecule type" value="Genomic_DNA"/>
</dbReference>
<dbReference type="Gene3D" id="3.20.20.190">
    <property type="entry name" value="Phosphatidylinositol (PI) phosphodiesterase"/>
    <property type="match status" value="1"/>
</dbReference>
<sequence length="247" mass="28469">MKKYLGLVLVMMMFTSCQKRDFKVIGHRGAMGYVTENSLPSIQKAMDMGVDMIEIDVFEIKSKEVVVFHDEELDALTNGSGRIEDYNIFELRQLQLKGGHEIPMLQDVMKLIDNKVPLNIELKGKNTAPRVQSIVKNYIERQGWSKENIVISSFHWDALREMRRLDPDIAIAVLTEEDPLEALDVAKELKAIAINPWFKNLTREQVQAIQEAGFMVYTYTVNEPKDIARMKEWQVDGIFTNYPDRAQ</sequence>
<dbReference type="PANTHER" id="PTHR46211">
    <property type="entry name" value="GLYCEROPHOSPHORYL DIESTER PHOSPHODIESTERASE"/>
    <property type="match status" value="1"/>
</dbReference>
<proteinExistence type="predicted"/>
<comment type="caution">
    <text evidence="2">The sequence shown here is derived from an EMBL/GenBank/DDBJ whole genome shotgun (WGS) entry which is preliminary data.</text>
</comment>
<dbReference type="InterPro" id="IPR030395">
    <property type="entry name" value="GP_PDE_dom"/>
</dbReference>
<evidence type="ECO:0000313" key="2">
    <source>
        <dbReference type="EMBL" id="PQJ16482.1"/>
    </source>
</evidence>